<dbReference type="Pfam" id="PF02910">
    <property type="entry name" value="Succ_DH_flav_C"/>
    <property type="match status" value="1"/>
</dbReference>
<organism evidence="16 17">
    <name type="scientific">Sinomonas cellulolyticus</name>
    <dbReference type="NCBI Taxonomy" id="2801916"/>
    <lineage>
        <taxon>Bacteria</taxon>
        <taxon>Bacillati</taxon>
        <taxon>Actinomycetota</taxon>
        <taxon>Actinomycetes</taxon>
        <taxon>Micrococcales</taxon>
        <taxon>Micrococcaceae</taxon>
        <taxon>Sinomonas</taxon>
    </lineage>
</organism>
<dbReference type="InterPro" id="IPR036188">
    <property type="entry name" value="FAD/NAD-bd_sf"/>
</dbReference>
<dbReference type="PANTHER" id="PTHR42716:SF2">
    <property type="entry name" value="L-ASPARTATE OXIDASE, CHLOROPLASTIC"/>
    <property type="match status" value="1"/>
</dbReference>
<comment type="catalytic activity">
    <reaction evidence="11">
        <text>L-aspartate + O2 = iminosuccinate + H2O2</text>
        <dbReference type="Rhea" id="RHEA:25876"/>
        <dbReference type="ChEBI" id="CHEBI:15379"/>
        <dbReference type="ChEBI" id="CHEBI:16240"/>
        <dbReference type="ChEBI" id="CHEBI:29991"/>
        <dbReference type="ChEBI" id="CHEBI:77875"/>
        <dbReference type="EC" id="1.4.3.16"/>
    </reaction>
    <physiologicalReaction direction="left-to-right" evidence="11">
        <dbReference type="Rhea" id="RHEA:25877"/>
    </physiologicalReaction>
</comment>
<keyword evidence="17" id="KW-1185">Reference proteome</keyword>
<accession>A0ABS1K4J5</accession>
<dbReference type="PRINTS" id="PR00411">
    <property type="entry name" value="PNDRDTASEI"/>
</dbReference>
<proteinExistence type="inferred from homology"/>
<evidence type="ECO:0000256" key="4">
    <source>
        <dbReference type="ARBA" id="ARBA00012173"/>
    </source>
</evidence>
<dbReference type="Gene3D" id="3.90.700.10">
    <property type="entry name" value="Succinate dehydrogenase/fumarate reductase flavoprotein, catalytic domain"/>
    <property type="match status" value="1"/>
</dbReference>
<dbReference type="Gene3D" id="1.20.58.100">
    <property type="entry name" value="Fumarate reductase/succinate dehydrogenase flavoprotein-like, C-terminal domain"/>
    <property type="match status" value="1"/>
</dbReference>
<dbReference type="Pfam" id="PF00890">
    <property type="entry name" value="FAD_binding_2"/>
    <property type="match status" value="1"/>
</dbReference>
<keyword evidence="6 13" id="KW-0285">Flavoprotein</keyword>
<dbReference type="GO" id="GO:0008734">
    <property type="term" value="F:L-aspartate oxidase activity"/>
    <property type="evidence" value="ECO:0007669"/>
    <property type="project" value="UniProtKB-EC"/>
</dbReference>
<feature type="domain" description="FAD-dependent oxidoreductase 2 FAD-binding" evidence="14">
    <location>
        <begin position="14"/>
        <end position="399"/>
    </location>
</feature>
<dbReference type="SUPFAM" id="SSF56425">
    <property type="entry name" value="Succinate dehydrogenase/fumarate reductase flavoprotein, catalytic domain"/>
    <property type="match status" value="1"/>
</dbReference>
<dbReference type="NCBIfam" id="TIGR00551">
    <property type="entry name" value="nadB"/>
    <property type="match status" value="1"/>
</dbReference>
<dbReference type="SUPFAM" id="SSF51905">
    <property type="entry name" value="FAD/NAD(P)-binding domain"/>
    <property type="match status" value="1"/>
</dbReference>
<sequence length="557" mass="56982">MPGARRTTAAPRLAVVGSGAAGLTAAISAAEQGSAVVLLTKAALEDSNSMLAQGGYSAVLPEGQRAPGDSVASHVADTVAAGSGLGTRTAIERMCAAAAGSVAELAGRGVAFDRSAEGRLLLGLEAAHSFPRILHAGGDASGAGITRALIARVRRLEAEGRVALIEHATVTRILVEAGEAVGLEYGTAGSARERIDADAVVLATGGAGQLYAQTTNPLVATGDGVALAFEAGAVLRDLEFYQFHPTALQVTAPDGTVRSSLISEAVRGEGAVIRDAAGRRFVRDYHPLGELAPRDAVSRALAQHARAGGGQAYLDATALESEHGEGFLARRFPTLDAMVRAAGFDWRREPLPIAPAAHYWMGGIATDPDGATSVPGLYAVGEAACTGVHGANRLASNSLLEGVVFAGRAVRHAHSRALAGVAPWAGPRPSALRLELGGTGAEPGRRTATRAEVATAMQADAGVIRDGAGLARLSQTLTGWESGHTETCHLILLGRLLAAAAAAREESVGAHFRLDFPQRPLPAPGTTAADRHIDVVRDSHHSAALAPELVLTGRNPS</sequence>
<dbReference type="PANTHER" id="PTHR42716">
    <property type="entry name" value="L-ASPARTATE OXIDASE"/>
    <property type="match status" value="1"/>
</dbReference>
<protein>
    <recommendedName>
        <fullName evidence="5 12">L-aspartate oxidase</fullName>
        <ecNumber evidence="4 12">1.4.3.16</ecNumber>
    </recommendedName>
</protein>
<dbReference type="Gene3D" id="3.50.50.60">
    <property type="entry name" value="FAD/NAD(P)-binding domain"/>
    <property type="match status" value="1"/>
</dbReference>
<comment type="function">
    <text evidence="10">Catalyzes the oxidation of L-aspartate to iminoaspartate, the first step in the de novo biosynthesis of NAD(+).</text>
</comment>
<keyword evidence="7 13" id="KW-0662">Pyridine nucleotide biosynthesis</keyword>
<dbReference type="InterPro" id="IPR027477">
    <property type="entry name" value="Succ_DH/fumarate_Rdtase_cat_sf"/>
</dbReference>
<evidence type="ECO:0000256" key="3">
    <source>
        <dbReference type="ARBA" id="ARBA00008562"/>
    </source>
</evidence>
<comment type="subcellular location">
    <subcellularLocation>
        <location evidence="13">Cytoplasm</location>
    </subcellularLocation>
</comment>
<evidence type="ECO:0000256" key="5">
    <source>
        <dbReference type="ARBA" id="ARBA00021901"/>
    </source>
</evidence>
<evidence type="ECO:0000313" key="16">
    <source>
        <dbReference type="EMBL" id="MBL0706450.1"/>
    </source>
</evidence>
<dbReference type="SUPFAM" id="SSF46977">
    <property type="entry name" value="Succinate dehydrogenase/fumarate reductase flavoprotein C-terminal domain"/>
    <property type="match status" value="1"/>
</dbReference>
<dbReference type="EMBL" id="JAERRC010000030">
    <property type="protein sequence ID" value="MBL0706450.1"/>
    <property type="molecule type" value="Genomic_DNA"/>
</dbReference>
<evidence type="ECO:0000256" key="6">
    <source>
        <dbReference type="ARBA" id="ARBA00022630"/>
    </source>
</evidence>
<keyword evidence="9 13" id="KW-0560">Oxidoreductase</keyword>
<dbReference type="InterPro" id="IPR037099">
    <property type="entry name" value="Fum_R/Succ_DH_flav-like_C_sf"/>
</dbReference>
<dbReference type="PRINTS" id="PR00368">
    <property type="entry name" value="FADPNR"/>
</dbReference>
<evidence type="ECO:0000256" key="11">
    <source>
        <dbReference type="ARBA" id="ARBA00048305"/>
    </source>
</evidence>
<comment type="cofactor">
    <cofactor evidence="1 13">
        <name>FAD</name>
        <dbReference type="ChEBI" id="CHEBI:57692"/>
    </cofactor>
</comment>
<comment type="caution">
    <text evidence="16">The sequence shown here is derived from an EMBL/GenBank/DDBJ whole genome shotgun (WGS) entry which is preliminary data.</text>
</comment>
<dbReference type="InterPro" id="IPR003953">
    <property type="entry name" value="FAD-dep_OxRdtase_2_FAD-bd"/>
</dbReference>
<evidence type="ECO:0000256" key="7">
    <source>
        <dbReference type="ARBA" id="ARBA00022642"/>
    </source>
</evidence>
<keyword evidence="8 13" id="KW-0274">FAD</keyword>
<gene>
    <name evidence="16" type="primary">nadB</name>
    <name evidence="16" type="ORF">JJE72_13215</name>
</gene>
<evidence type="ECO:0000259" key="14">
    <source>
        <dbReference type="Pfam" id="PF00890"/>
    </source>
</evidence>
<dbReference type="Proteomes" id="UP000639051">
    <property type="component" value="Unassembled WGS sequence"/>
</dbReference>
<evidence type="ECO:0000256" key="13">
    <source>
        <dbReference type="RuleBase" id="RU362049"/>
    </source>
</evidence>
<evidence type="ECO:0000259" key="15">
    <source>
        <dbReference type="Pfam" id="PF02910"/>
    </source>
</evidence>
<evidence type="ECO:0000313" key="17">
    <source>
        <dbReference type="Proteomes" id="UP000639051"/>
    </source>
</evidence>
<name>A0ABS1K4J5_9MICC</name>
<evidence type="ECO:0000256" key="1">
    <source>
        <dbReference type="ARBA" id="ARBA00001974"/>
    </source>
</evidence>
<evidence type="ECO:0000256" key="9">
    <source>
        <dbReference type="ARBA" id="ARBA00023002"/>
    </source>
</evidence>
<dbReference type="InterPro" id="IPR015939">
    <property type="entry name" value="Fum_Rdtase/Succ_DH_flav-like_C"/>
</dbReference>
<reference evidence="16 17" key="1">
    <citation type="submission" date="2021-01" db="EMBL/GenBank/DDBJ databases">
        <title>Genome public.</title>
        <authorList>
            <person name="Liu C."/>
            <person name="Sun Q."/>
        </authorList>
    </citation>
    <scope>NUCLEOTIDE SEQUENCE [LARGE SCALE GENOMIC DNA]</scope>
    <source>
        <strain evidence="16 17">JC656</strain>
    </source>
</reference>
<feature type="domain" description="Fumarate reductase/succinate dehydrogenase flavoprotein-like C-terminal" evidence="15">
    <location>
        <begin position="486"/>
        <end position="519"/>
    </location>
</feature>
<evidence type="ECO:0000256" key="2">
    <source>
        <dbReference type="ARBA" id="ARBA00004950"/>
    </source>
</evidence>
<evidence type="ECO:0000256" key="10">
    <source>
        <dbReference type="ARBA" id="ARBA00029426"/>
    </source>
</evidence>
<comment type="pathway">
    <text evidence="2 13">Cofactor biosynthesis; NAD(+) biosynthesis; iminoaspartate from L-aspartate (oxidase route): step 1/1.</text>
</comment>
<evidence type="ECO:0000256" key="12">
    <source>
        <dbReference type="NCBIfam" id="TIGR00551"/>
    </source>
</evidence>
<dbReference type="EC" id="1.4.3.16" evidence="4 12"/>
<evidence type="ECO:0000256" key="8">
    <source>
        <dbReference type="ARBA" id="ARBA00022827"/>
    </source>
</evidence>
<dbReference type="InterPro" id="IPR005288">
    <property type="entry name" value="NadB"/>
</dbReference>
<comment type="similarity">
    <text evidence="3 13">Belongs to the FAD-dependent oxidoreductase 2 family. NadB subfamily.</text>
</comment>